<evidence type="ECO:0000256" key="2">
    <source>
        <dbReference type="SAM" id="Phobius"/>
    </source>
</evidence>
<feature type="transmembrane region" description="Helical" evidence="2">
    <location>
        <begin position="372"/>
        <end position="397"/>
    </location>
</feature>
<gene>
    <name evidence="3" type="ORF">SAMN05444365_11299</name>
</gene>
<proteinExistence type="predicted"/>
<evidence type="ECO:0000256" key="1">
    <source>
        <dbReference type="SAM" id="MobiDB-lite"/>
    </source>
</evidence>
<dbReference type="Pfam" id="PF13687">
    <property type="entry name" value="DUF4153"/>
    <property type="match status" value="1"/>
</dbReference>
<feature type="transmembrane region" description="Helical" evidence="2">
    <location>
        <begin position="315"/>
        <end position="335"/>
    </location>
</feature>
<reference evidence="4" key="1">
    <citation type="submission" date="2016-10" db="EMBL/GenBank/DDBJ databases">
        <authorList>
            <person name="Varghese N."/>
            <person name="Submissions S."/>
        </authorList>
    </citation>
    <scope>NUCLEOTIDE SEQUENCE [LARGE SCALE GENOMIC DNA]</scope>
    <source>
        <strain evidence="4">DSM 45245</strain>
    </source>
</reference>
<dbReference type="RefSeq" id="WP_281247298.1">
    <property type="nucleotide sequence ID" value="NZ_FNPH01000012.1"/>
</dbReference>
<feature type="transmembrane region" description="Helical" evidence="2">
    <location>
        <begin position="535"/>
        <end position="561"/>
    </location>
</feature>
<evidence type="ECO:0000313" key="4">
    <source>
        <dbReference type="Proteomes" id="UP000242415"/>
    </source>
</evidence>
<keyword evidence="4" id="KW-1185">Reference proteome</keyword>
<feature type="transmembrane region" description="Helical" evidence="2">
    <location>
        <begin position="262"/>
        <end position="280"/>
    </location>
</feature>
<dbReference type="STRING" id="405436.SAMN05444365_11299"/>
<dbReference type="EMBL" id="FNPH01000012">
    <property type="protein sequence ID" value="SDZ39017.1"/>
    <property type="molecule type" value="Genomic_DNA"/>
</dbReference>
<feature type="region of interest" description="Disordered" evidence="1">
    <location>
        <begin position="1"/>
        <end position="36"/>
    </location>
</feature>
<keyword evidence="2" id="KW-0472">Membrane</keyword>
<feature type="transmembrane region" description="Helical" evidence="2">
    <location>
        <begin position="418"/>
        <end position="440"/>
    </location>
</feature>
<feature type="compositionally biased region" description="Low complexity" evidence="1">
    <location>
        <begin position="85"/>
        <end position="175"/>
    </location>
</feature>
<feature type="transmembrane region" description="Helical" evidence="2">
    <location>
        <begin position="573"/>
        <end position="594"/>
    </location>
</feature>
<organism evidence="3 4">
    <name type="scientific">Micromonospora pattaloongensis</name>
    <dbReference type="NCBI Taxonomy" id="405436"/>
    <lineage>
        <taxon>Bacteria</taxon>
        <taxon>Bacillati</taxon>
        <taxon>Actinomycetota</taxon>
        <taxon>Actinomycetes</taxon>
        <taxon>Micromonosporales</taxon>
        <taxon>Micromonosporaceae</taxon>
        <taxon>Micromonospora</taxon>
    </lineage>
</organism>
<dbReference type="InterPro" id="IPR025291">
    <property type="entry name" value="DUF4153"/>
</dbReference>
<sequence>MSELPPTAGSPVPGENGDRVAAPEPPQLLVMPPTDGLPSIVWPGPADGPAWAIPVTVPTGTRGYAIFLPMVPAQPGADSPPAPTAPTGTTAGPQAAPTESAGTTDAPAPATPGPVAAATASSPSTVTVPIPPTSSAGEPAPTTELAAAAEAAPPAQSAAAAEPGTTPKAPAVAKATPERETAPSAPVPPAAGQTVPGPGWGPQQAGVPGFPSPYHFRPVPAQPSFFDRAWPGPKAAQNRTAPLAVLAGALALAVFVPLNRTGIGWFLGWLVLTAGVIVAVRRAAAELPRTERWVRAGWAVAALALLAVLTFRNAWWLVTFCVLGALCCAALAIVGGRLVRSILFSLVAAPIAAFRGLPWVRKHTGTAVNPGLAVRVVGSVAATAVVLVVFGALLSSADAAFSQVLGALVPEIGVGATFQWLFLLVVGGLVAVAAIYTITAPPDLSAVDKPAARSFGLVEWALPITALTLLFAGFVAVQFTVLFGGQRHVLRTTGLSYAEYARSGFWQLVIVTMLTLAVLAGVTRWARRDRPAERLLLRILLGLLSALGVVIVVSALSRMYTYQKVYSFTGERIFVMAFELLLGTVFLMIIGAGVRWRGGWIPRVTVGLAVAMLLSLATLNPEDYAARRNIARYEQTGKIDAWYLRALSADATPALGELPDPVRRCTLSWIADDLAESDPWYAWNLGRTRARQVLDRLGPGAIGSQRDCRAADQFDLPKSRRSPG</sequence>
<feature type="region of interest" description="Disordered" evidence="1">
    <location>
        <begin position="75"/>
        <end position="199"/>
    </location>
</feature>
<dbReference type="Proteomes" id="UP000242415">
    <property type="component" value="Unassembled WGS sequence"/>
</dbReference>
<feature type="transmembrane region" description="Helical" evidence="2">
    <location>
        <begin position="504"/>
        <end position="523"/>
    </location>
</feature>
<feature type="transmembrane region" description="Helical" evidence="2">
    <location>
        <begin position="292"/>
        <end position="309"/>
    </location>
</feature>
<dbReference type="AlphaFoldDB" id="A0A1H3SMR4"/>
<feature type="transmembrane region" description="Helical" evidence="2">
    <location>
        <begin position="600"/>
        <end position="619"/>
    </location>
</feature>
<accession>A0A1H3SMR4</accession>
<feature type="transmembrane region" description="Helical" evidence="2">
    <location>
        <begin position="460"/>
        <end position="483"/>
    </location>
</feature>
<keyword evidence="2" id="KW-0812">Transmembrane</keyword>
<evidence type="ECO:0000313" key="3">
    <source>
        <dbReference type="EMBL" id="SDZ39017.1"/>
    </source>
</evidence>
<name>A0A1H3SMR4_9ACTN</name>
<protein>
    <submittedName>
        <fullName evidence="3">Uncharacterized protein</fullName>
    </submittedName>
</protein>
<keyword evidence="2" id="KW-1133">Transmembrane helix</keyword>
<feature type="transmembrane region" description="Helical" evidence="2">
    <location>
        <begin position="342"/>
        <end position="360"/>
    </location>
</feature>